<evidence type="ECO:0000313" key="2">
    <source>
        <dbReference type="EMBL" id="CAB4200257.1"/>
    </source>
</evidence>
<reference evidence="2" key="1">
    <citation type="submission" date="2020-05" db="EMBL/GenBank/DDBJ databases">
        <authorList>
            <person name="Chiriac C."/>
            <person name="Salcher M."/>
            <person name="Ghai R."/>
            <person name="Kavagutti S V."/>
        </authorList>
    </citation>
    <scope>NUCLEOTIDE SEQUENCE</scope>
</reference>
<proteinExistence type="predicted"/>
<dbReference type="EMBL" id="LR797302">
    <property type="protein sequence ID" value="CAB4200257.1"/>
    <property type="molecule type" value="Genomic_DNA"/>
</dbReference>
<protein>
    <submittedName>
        <fullName evidence="2">Uncharacterized protein</fullName>
    </submittedName>
</protein>
<name>A0A6J5S1M9_9CAUD</name>
<gene>
    <name evidence="2" type="ORF">UFOVP1358_41</name>
    <name evidence="1" type="ORF">UFOVP931_35</name>
</gene>
<sequence length="107" mass="12065">MTTTLNFPRDNFDQDNTFTFAYQGIRGQERTATGYLFNSKDEGVVYLMKQSACLKGEYTAKDDEERARLNAQVPVRNGDVVEVDGKQYTVKILGNYSDAGRLIPVTQ</sequence>
<accession>A0A6J5S1M9</accession>
<organism evidence="2">
    <name type="scientific">uncultured Caudovirales phage</name>
    <dbReference type="NCBI Taxonomy" id="2100421"/>
    <lineage>
        <taxon>Viruses</taxon>
        <taxon>Duplodnaviria</taxon>
        <taxon>Heunggongvirae</taxon>
        <taxon>Uroviricota</taxon>
        <taxon>Caudoviricetes</taxon>
        <taxon>Peduoviridae</taxon>
        <taxon>Maltschvirus</taxon>
        <taxon>Maltschvirus maltsch</taxon>
    </lineage>
</organism>
<evidence type="ECO:0000313" key="1">
    <source>
        <dbReference type="EMBL" id="CAB4171982.1"/>
    </source>
</evidence>
<dbReference type="EMBL" id="LR796870">
    <property type="protein sequence ID" value="CAB4171982.1"/>
    <property type="molecule type" value="Genomic_DNA"/>
</dbReference>